<dbReference type="AlphaFoldDB" id="A0AA36I0V9"/>
<dbReference type="EMBL" id="CAUJNA010000480">
    <property type="protein sequence ID" value="CAJ1377673.1"/>
    <property type="molecule type" value="Genomic_DNA"/>
</dbReference>
<evidence type="ECO:0000313" key="2">
    <source>
        <dbReference type="EMBL" id="CAJ1377673.1"/>
    </source>
</evidence>
<proteinExistence type="predicted"/>
<dbReference type="InterPro" id="IPR036770">
    <property type="entry name" value="Ankyrin_rpt-contain_sf"/>
</dbReference>
<protein>
    <submittedName>
        <fullName evidence="2">Uncharacterized protein</fullName>
    </submittedName>
</protein>
<keyword evidence="1" id="KW-0472">Membrane</keyword>
<dbReference type="SUPFAM" id="SSF48403">
    <property type="entry name" value="Ankyrin repeat"/>
    <property type="match status" value="1"/>
</dbReference>
<evidence type="ECO:0000313" key="3">
    <source>
        <dbReference type="Proteomes" id="UP001178507"/>
    </source>
</evidence>
<organism evidence="2 3">
    <name type="scientific">Effrenium voratum</name>
    <dbReference type="NCBI Taxonomy" id="2562239"/>
    <lineage>
        <taxon>Eukaryota</taxon>
        <taxon>Sar</taxon>
        <taxon>Alveolata</taxon>
        <taxon>Dinophyceae</taxon>
        <taxon>Suessiales</taxon>
        <taxon>Symbiodiniaceae</taxon>
        <taxon>Effrenium</taxon>
    </lineage>
</organism>
<name>A0AA36I0V9_9DINO</name>
<evidence type="ECO:0000256" key="1">
    <source>
        <dbReference type="SAM" id="Phobius"/>
    </source>
</evidence>
<sequence length="722" mass="80953">MKPWPYVTAALALGLALVGYGVWMVQELRQELEISQMRQSALEARLLALERSAAKPEPRSTALWKAAKAPAATVEPAPAPAAPAVRRLSDWEAGDSETNAKWLKYLAPEGRYEADWLLAGAEHDFVRLSDDEKVKHMALHGEAEELFSFLEKMEGKERERSKALALASAAFGDVVFGFSSEMPEEMDVYTRVATLVKKTTNKFDARVDIVRQLFTQGTLPDNDFLNHGFAQAKRKEIDVEEPMLQVLAWGALRRVLLNPVNQSCHLIGSEDPMYEFMAEVYELVESTGLRGLLVAIDNLGGNDHLPPELNFLPWHAVRYAYEHPKVLEETTSSGLTMLMEASSMPHCKQSWNMVTMLHELRGAPWNSMTEWGGTAAMLAAVKGNFDQCNLIEEAHMKKELQEVSEAFHFPYMTLVMLGLHVALGVVSFLFTLCQPEASPTSRCPHLRDFAVKTLILMGANAAVHYATMPADLLMKPLTMVQVMLRVSWNINFLASWPIFACLVCAFLVFMAADLREACRMSRPDCLMTQRRVKATNIYEDPTVPISSCIRTFLLGAIFMCVYVTVLCKAIEMTLFSRSLWAASIFVQAYVTNSFEEERQASDGSLQFFARWALRLDGCANNELWAALLRQSKLTAGQDLNAPRLSRAEVLFRFCMGYVSNGLFRIWIVYSLPVYLAASEQTSEFALNAFAVTFISELDDLPNEVEYSVDEYDALSTREVKPA</sequence>
<gene>
    <name evidence="2" type="ORF">EVOR1521_LOCUS6404</name>
</gene>
<reference evidence="2" key="1">
    <citation type="submission" date="2023-08" db="EMBL/GenBank/DDBJ databases">
        <authorList>
            <person name="Chen Y."/>
            <person name="Shah S."/>
            <person name="Dougan E. K."/>
            <person name="Thang M."/>
            <person name="Chan C."/>
        </authorList>
    </citation>
    <scope>NUCLEOTIDE SEQUENCE</scope>
</reference>
<feature type="transmembrane region" description="Helical" evidence="1">
    <location>
        <begin position="409"/>
        <end position="429"/>
    </location>
</feature>
<keyword evidence="1" id="KW-0812">Transmembrane</keyword>
<keyword evidence="3" id="KW-1185">Reference proteome</keyword>
<keyword evidence="1" id="KW-1133">Transmembrane helix</keyword>
<feature type="transmembrane region" description="Helical" evidence="1">
    <location>
        <begin position="449"/>
        <end position="468"/>
    </location>
</feature>
<comment type="caution">
    <text evidence="2">The sequence shown here is derived from an EMBL/GenBank/DDBJ whole genome shotgun (WGS) entry which is preliminary data.</text>
</comment>
<dbReference type="Proteomes" id="UP001178507">
    <property type="component" value="Unassembled WGS sequence"/>
</dbReference>
<feature type="transmembrane region" description="Helical" evidence="1">
    <location>
        <begin position="488"/>
        <end position="512"/>
    </location>
</feature>
<accession>A0AA36I0V9</accession>